<dbReference type="Gene3D" id="1.20.1250.20">
    <property type="entry name" value="MFS general substrate transporter like domains"/>
    <property type="match status" value="1"/>
</dbReference>
<sequence>MEQRTKRRIALSAYFFLTGVGFSTWTSRIPTIKENLQINEAELGSILLVMPIASILGLPLSGVLVTKYETRWPMLLGFLAYALSLYTIAYAETVTMLVISVFLVAFFMRIVNISMNTQAITVQKLFTKKINGSFHALWSLGGITGVGITTLLIWLDVSMKAHLLFFTLVTLPVGFWAFTRLIRGDQSSSGNKFTIRKPDPYIMSLGLLILFAAICEGGMFDWSGIYFKEVIGTDIFTFGFLLFMICMTISRFISDWVIERLGMKGTFTCCALLIGLGIGIAVGFPSLYPAMAGFALVGFGTAPIIPMALLQAGESKKYSTGIAVSIIATYATSGMLIGPPIIGYLAHAMNLRMAFLFLLLMGLGMIPVSRLFFRIKSKT</sequence>
<keyword evidence="2 5" id="KW-0812">Transmembrane</keyword>
<proteinExistence type="predicted"/>
<evidence type="ECO:0000313" key="7">
    <source>
        <dbReference type="EMBL" id="RED96602.1"/>
    </source>
</evidence>
<dbReference type="PANTHER" id="PTHR23514">
    <property type="entry name" value="BYPASS OF STOP CODON PROTEIN 6"/>
    <property type="match status" value="1"/>
</dbReference>
<gene>
    <name evidence="7" type="ORF">C7460_11460</name>
</gene>
<feature type="transmembrane region" description="Helical" evidence="5">
    <location>
        <begin position="44"/>
        <end position="65"/>
    </location>
</feature>
<feature type="transmembrane region" description="Helical" evidence="5">
    <location>
        <begin position="161"/>
        <end position="179"/>
    </location>
</feature>
<feature type="transmembrane region" description="Helical" evidence="5">
    <location>
        <begin position="97"/>
        <end position="115"/>
    </location>
</feature>
<name>A0A3D9L265_MARFU</name>
<dbReference type="GO" id="GO:0022857">
    <property type="term" value="F:transmembrane transporter activity"/>
    <property type="evidence" value="ECO:0007669"/>
    <property type="project" value="InterPro"/>
</dbReference>
<evidence type="ECO:0000313" key="8">
    <source>
        <dbReference type="Proteomes" id="UP000256779"/>
    </source>
</evidence>
<dbReference type="RefSeq" id="WP_115868886.1">
    <property type="nucleotide sequence ID" value="NZ_QREG01000014.1"/>
</dbReference>
<dbReference type="InterPro" id="IPR036259">
    <property type="entry name" value="MFS_trans_sf"/>
</dbReference>
<comment type="caution">
    <text evidence="7">The sequence shown here is derived from an EMBL/GenBank/DDBJ whole genome shotgun (WGS) entry which is preliminary data.</text>
</comment>
<dbReference type="CDD" id="cd17393">
    <property type="entry name" value="MFS_MosC_like"/>
    <property type="match status" value="1"/>
</dbReference>
<keyword evidence="3 5" id="KW-1133">Transmembrane helix</keyword>
<feature type="transmembrane region" description="Helical" evidence="5">
    <location>
        <begin position="353"/>
        <end position="373"/>
    </location>
</feature>
<feature type="transmembrane region" description="Helical" evidence="5">
    <location>
        <begin position="265"/>
        <end position="284"/>
    </location>
</feature>
<feature type="transmembrane region" description="Helical" evidence="5">
    <location>
        <begin position="200"/>
        <end position="220"/>
    </location>
</feature>
<evidence type="ECO:0000259" key="6">
    <source>
        <dbReference type="PROSITE" id="PS50850"/>
    </source>
</evidence>
<dbReference type="OrthoDB" id="9809599at2"/>
<evidence type="ECO:0000256" key="3">
    <source>
        <dbReference type="ARBA" id="ARBA00022989"/>
    </source>
</evidence>
<comment type="subcellular location">
    <subcellularLocation>
        <location evidence="1">Membrane</location>
        <topology evidence="1">Multi-pass membrane protein</topology>
    </subcellularLocation>
</comment>
<evidence type="ECO:0000256" key="4">
    <source>
        <dbReference type="ARBA" id="ARBA00023136"/>
    </source>
</evidence>
<dbReference type="SUPFAM" id="SSF103473">
    <property type="entry name" value="MFS general substrate transporter"/>
    <property type="match status" value="1"/>
</dbReference>
<feature type="transmembrane region" description="Helical" evidence="5">
    <location>
        <begin position="322"/>
        <end position="347"/>
    </location>
</feature>
<dbReference type="InterPro" id="IPR051788">
    <property type="entry name" value="MFS_Transporter"/>
</dbReference>
<keyword evidence="4 5" id="KW-0472">Membrane</keyword>
<feature type="transmembrane region" description="Helical" evidence="5">
    <location>
        <begin position="235"/>
        <end position="253"/>
    </location>
</feature>
<dbReference type="InterPro" id="IPR011701">
    <property type="entry name" value="MFS"/>
</dbReference>
<feature type="transmembrane region" description="Helical" evidence="5">
    <location>
        <begin position="290"/>
        <end position="310"/>
    </location>
</feature>
<protein>
    <submittedName>
        <fullName evidence="7">Fucose permease</fullName>
    </submittedName>
</protein>
<accession>A0A3D9L265</accession>
<dbReference type="PANTHER" id="PTHR23514:SF13">
    <property type="entry name" value="INNER MEMBRANE PROTEIN YBJJ"/>
    <property type="match status" value="1"/>
</dbReference>
<dbReference type="AlphaFoldDB" id="A0A3D9L265"/>
<organism evidence="7 8">
    <name type="scientific">Marinoscillum furvescens DSM 4134</name>
    <dbReference type="NCBI Taxonomy" id="1122208"/>
    <lineage>
        <taxon>Bacteria</taxon>
        <taxon>Pseudomonadati</taxon>
        <taxon>Bacteroidota</taxon>
        <taxon>Cytophagia</taxon>
        <taxon>Cytophagales</taxon>
        <taxon>Reichenbachiellaceae</taxon>
        <taxon>Marinoscillum</taxon>
    </lineage>
</organism>
<dbReference type="Proteomes" id="UP000256779">
    <property type="component" value="Unassembled WGS sequence"/>
</dbReference>
<dbReference type="InterPro" id="IPR020846">
    <property type="entry name" value="MFS_dom"/>
</dbReference>
<dbReference type="GO" id="GO:0016020">
    <property type="term" value="C:membrane"/>
    <property type="evidence" value="ECO:0007669"/>
    <property type="project" value="UniProtKB-SubCell"/>
</dbReference>
<dbReference type="EMBL" id="QREG01000014">
    <property type="protein sequence ID" value="RED96602.1"/>
    <property type="molecule type" value="Genomic_DNA"/>
</dbReference>
<evidence type="ECO:0000256" key="2">
    <source>
        <dbReference type="ARBA" id="ARBA00022692"/>
    </source>
</evidence>
<feature type="transmembrane region" description="Helical" evidence="5">
    <location>
        <begin position="72"/>
        <end position="91"/>
    </location>
</feature>
<keyword evidence="8" id="KW-1185">Reference proteome</keyword>
<feature type="transmembrane region" description="Helical" evidence="5">
    <location>
        <begin position="136"/>
        <end position="155"/>
    </location>
</feature>
<dbReference type="PROSITE" id="PS50850">
    <property type="entry name" value="MFS"/>
    <property type="match status" value="1"/>
</dbReference>
<dbReference type="Pfam" id="PF07690">
    <property type="entry name" value="MFS_1"/>
    <property type="match status" value="1"/>
</dbReference>
<reference evidence="7 8" key="1">
    <citation type="submission" date="2018-07" db="EMBL/GenBank/DDBJ databases">
        <title>Genomic Encyclopedia of Type Strains, Phase IV (KMG-IV): sequencing the most valuable type-strain genomes for metagenomic binning, comparative biology and taxonomic classification.</title>
        <authorList>
            <person name="Goeker M."/>
        </authorList>
    </citation>
    <scope>NUCLEOTIDE SEQUENCE [LARGE SCALE GENOMIC DNA]</scope>
    <source>
        <strain evidence="7 8">DSM 4134</strain>
    </source>
</reference>
<evidence type="ECO:0000256" key="1">
    <source>
        <dbReference type="ARBA" id="ARBA00004141"/>
    </source>
</evidence>
<evidence type="ECO:0000256" key="5">
    <source>
        <dbReference type="SAM" id="Phobius"/>
    </source>
</evidence>
<feature type="domain" description="Major facilitator superfamily (MFS) profile" evidence="6">
    <location>
        <begin position="7"/>
        <end position="379"/>
    </location>
</feature>